<dbReference type="OrthoDB" id="9808843at2"/>
<dbReference type="Proteomes" id="UP000002357">
    <property type="component" value="Chromosome"/>
</dbReference>
<dbReference type="GO" id="GO:0006355">
    <property type="term" value="P:regulation of DNA-templated transcription"/>
    <property type="evidence" value="ECO:0007669"/>
    <property type="project" value="InterPro"/>
</dbReference>
<gene>
    <name evidence="5" type="ORF">SCLAV_1541</name>
</gene>
<keyword evidence="1" id="KW-0238">DNA-binding</keyword>
<dbReference type="Gene3D" id="3.40.50.2300">
    <property type="match status" value="1"/>
</dbReference>
<dbReference type="PANTHER" id="PTHR43214:SF42">
    <property type="entry name" value="TRANSCRIPTIONAL REGULATORY PROTEIN DESR"/>
    <property type="match status" value="1"/>
</dbReference>
<dbReference type="InterPro" id="IPR000792">
    <property type="entry name" value="Tscrpt_reg_LuxR_C"/>
</dbReference>
<keyword evidence="6" id="KW-1185">Reference proteome</keyword>
<protein>
    <submittedName>
        <fullName evidence="5">Two-component system response regulator</fullName>
    </submittedName>
</protein>
<accession>E2Q1Z0</accession>
<sequence length="264" mass="27058">MYNAAVSTCEGRRPHPAAGRRTGGGPAPAAVDPFARHVVTGPGAGRTYDDGVEEIPRDHRAGAGVRLLLAEDGGALRGALAVRLELTAGFSVVAQVGRGDEVARTALEVRPDIALLDVELPGRGGLDAAAELRDEVPECRVVLLTRSARPGYLPRALAAGAAGLLVKDGPVEELAVAVRRVLTGETVIDPVLAAAARDAVPCPLSARERDVLAAAADGRSATAVAVGLGLPEPEVRAVLAAAVARTAARTPADAFRTARDHGWL</sequence>
<dbReference type="SMART" id="SM00448">
    <property type="entry name" value="REC"/>
    <property type="match status" value="1"/>
</dbReference>
<evidence type="ECO:0000256" key="1">
    <source>
        <dbReference type="ARBA" id="ARBA00023125"/>
    </source>
</evidence>
<dbReference type="SUPFAM" id="SSF46894">
    <property type="entry name" value="C-terminal effector domain of the bipartite response regulators"/>
    <property type="match status" value="1"/>
</dbReference>
<dbReference type="PANTHER" id="PTHR43214">
    <property type="entry name" value="TWO-COMPONENT RESPONSE REGULATOR"/>
    <property type="match status" value="1"/>
</dbReference>
<dbReference type="InterPro" id="IPR001789">
    <property type="entry name" value="Sig_transdc_resp-reg_receiver"/>
</dbReference>
<organism evidence="5 6">
    <name type="scientific">Streptomyces clavuligerus</name>
    <dbReference type="NCBI Taxonomy" id="1901"/>
    <lineage>
        <taxon>Bacteria</taxon>
        <taxon>Bacillati</taxon>
        <taxon>Actinomycetota</taxon>
        <taxon>Actinomycetes</taxon>
        <taxon>Kitasatosporales</taxon>
        <taxon>Streptomycetaceae</taxon>
        <taxon>Streptomyces</taxon>
    </lineage>
</organism>
<dbReference type="AlphaFoldDB" id="E2Q1Z0"/>
<evidence type="ECO:0000313" key="5">
    <source>
        <dbReference type="EMBL" id="EFG06616.1"/>
    </source>
</evidence>
<evidence type="ECO:0000256" key="2">
    <source>
        <dbReference type="PROSITE-ProRule" id="PRU00169"/>
    </source>
</evidence>
<feature type="domain" description="Response regulatory" evidence="4">
    <location>
        <begin position="66"/>
        <end position="182"/>
    </location>
</feature>
<dbReference type="SUPFAM" id="SSF52172">
    <property type="entry name" value="CheY-like"/>
    <property type="match status" value="1"/>
</dbReference>
<dbReference type="InterPro" id="IPR039420">
    <property type="entry name" value="WalR-like"/>
</dbReference>
<proteinExistence type="predicted"/>
<evidence type="ECO:0000313" key="6">
    <source>
        <dbReference type="Proteomes" id="UP000002357"/>
    </source>
</evidence>
<name>E2Q1Z0_STRCL</name>
<dbReference type="InterPro" id="IPR011006">
    <property type="entry name" value="CheY-like_superfamily"/>
</dbReference>
<dbReference type="Pfam" id="PF00072">
    <property type="entry name" value="Response_reg"/>
    <property type="match status" value="1"/>
</dbReference>
<dbReference type="eggNOG" id="COG2197">
    <property type="taxonomic scope" value="Bacteria"/>
</dbReference>
<reference evidence="5 6" key="1">
    <citation type="journal article" date="2010" name="Genome Biol. Evol.">
        <title>The sequence of a 1.8-mb bacterial linear plasmid reveals a rich evolutionary reservoir of secondary metabolic pathways.</title>
        <authorList>
            <person name="Medema M.H."/>
            <person name="Trefzer A."/>
            <person name="Kovalchuk A."/>
            <person name="van den Berg M."/>
            <person name="Mueller U."/>
            <person name="Heijne W."/>
            <person name="Wu L."/>
            <person name="Alam M.T."/>
            <person name="Ronning C.M."/>
            <person name="Nierman W.C."/>
            <person name="Bovenberg R.A.L."/>
            <person name="Breitling R."/>
            <person name="Takano E."/>
        </authorList>
    </citation>
    <scope>NUCLEOTIDE SEQUENCE [LARGE SCALE GENOMIC DNA]</scope>
    <source>
        <strain evidence="6">ATCC 27064 / DSM 738 / JCM 4710 / NBRC 13307 / NCIMB 12785 / NRRL 3585 / VKM Ac-602</strain>
    </source>
</reference>
<dbReference type="SMART" id="SM00421">
    <property type="entry name" value="HTH_LUXR"/>
    <property type="match status" value="1"/>
</dbReference>
<keyword evidence="2" id="KW-0597">Phosphoprotein</keyword>
<dbReference type="GO" id="GO:0000160">
    <property type="term" value="P:phosphorelay signal transduction system"/>
    <property type="evidence" value="ECO:0007669"/>
    <property type="project" value="InterPro"/>
</dbReference>
<dbReference type="EMBL" id="CM000913">
    <property type="protein sequence ID" value="EFG06616.1"/>
    <property type="molecule type" value="Genomic_DNA"/>
</dbReference>
<feature type="region of interest" description="Disordered" evidence="3">
    <location>
        <begin position="1"/>
        <end position="32"/>
    </location>
</feature>
<evidence type="ECO:0000256" key="3">
    <source>
        <dbReference type="SAM" id="MobiDB-lite"/>
    </source>
</evidence>
<dbReference type="STRING" id="1901.BB341_20500"/>
<feature type="modified residue" description="4-aspartylphosphate" evidence="2">
    <location>
        <position position="117"/>
    </location>
</feature>
<dbReference type="GO" id="GO:0003677">
    <property type="term" value="F:DNA binding"/>
    <property type="evidence" value="ECO:0007669"/>
    <property type="project" value="UniProtKB-KW"/>
</dbReference>
<dbReference type="InterPro" id="IPR016032">
    <property type="entry name" value="Sig_transdc_resp-reg_C-effctor"/>
</dbReference>
<dbReference type="PROSITE" id="PS50110">
    <property type="entry name" value="RESPONSE_REGULATORY"/>
    <property type="match status" value="1"/>
</dbReference>
<evidence type="ECO:0000259" key="4">
    <source>
        <dbReference type="PROSITE" id="PS50110"/>
    </source>
</evidence>